<protein>
    <recommendedName>
        <fullName evidence="2">SANTA domain-containing protein</fullName>
    </recommendedName>
</protein>
<feature type="compositionally biased region" description="Basic and acidic residues" evidence="1">
    <location>
        <begin position="895"/>
        <end position="914"/>
    </location>
</feature>
<dbReference type="InterPro" id="IPR039110">
    <property type="entry name" value="KNL2-like"/>
</dbReference>
<feature type="region of interest" description="Disordered" evidence="1">
    <location>
        <begin position="1163"/>
        <end position="1184"/>
    </location>
</feature>
<feature type="compositionally biased region" description="Polar residues" evidence="1">
    <location>
        <begin position="728"/>
        <end position="743"/>
    </location>
</feature>
<dbReference type="PANTHER" id="PTHR16124">
    <property type="entry name" value="MIS18-BINDING PROTEIN 1"/>
    <property type="match status" value="1"/>
</dbReference>
<keyword evidence="4" id="KW-1185">Reference proteome</keyword>
<dbReference type="Pfam" id="PF09133">
    <property type="entry name" value="SANTA"/>
    <property type="match status" value="1"/>
</dbReference>
<feature type="compositionally biased region" description="Basic and acidic residues" evidence="1">
    <location>
        <begin position="921"/>
        <end position="934"/>
    </location>
</feature>
<feature type="compositionally biased region" description="Basic residues" evidence="1">
    <location>
        <begin position="532"/>
        <end position="543"/>
    </location>
</feature>
<feature type="compositionally biased region" description="Basic and acidic residues" evidence="1">
    <location>
        <begin position="11"/>
        <end position="27"/>
    </location>
</feature>
<evidence type="ECO:0000259" key="2">
    <source>
        <dbReference type="Pfam" id="PF09133"/>
    </source>
</evidence>
<feature type="compositionally biased region" description="Basic residues" evidence="1">
    <location>
        <begin position="173"/>
        <end position="184"/>
    </location>
</feature>
<feature type="compositionally biased region" description="Polar residues" evidence="1">
    <location>
        <begin position="584"/>
        <end position="603"/>
    </location>
</feature>
<dbReference type="InterPro" id="IPR009057">
    <property type="entry name" value="Homeodomain-like_sf"/>
</dbReference>
<feature type="region of interest" description="Disordered" evidence="1">
    <location>
        <begin position="390"/>
        <end position="448"/>
    </location>
</feature>
<feature type="compositionally biased region" description="Low complexity" evidence="1">
    <location>
        <begin position="980"/>
        <end position="991"/>
    </location>
</feature>
<feature type="region of interest" description="Disordered" evidence="1">
    <location>
        <begin position="976"/>
        <end position="1008"/>
    </location>
</feature>
<dbReference type="OrthoDB" id="118550at2759"/>
<feature type="compositionally biased region" description="Basic and acidic residues" evidence="1">
    <location>
        <begin position="1124"/>
        <end position="1133"/>
    </location>
</feature>
<feature type="compositionally biased region" description="Basic and acidic residues" evidence="1">
    <location>
        <begin position="390"/>
        <end position="399"/>
    </location>
</feature>
<feature type="region of interest" description="Disordered" evidence="1">
    <location>
        <begin position="865"/>
        <end position="938"/>
    </location>
</feature>
<dbReference type="GO" id="GO:0000775">
    <property type="term" value="C:chromosome, centromeric region"/>
    <property type="evidence" value="ECO:0007669"/>
    <property type="project" value="TreeGrafter"/>
</dbReference>
<feature type="region of interest" description="Disordered" evidence="1">
    <location>
        <begin position="504"/>
        <end position="651"/>
    </location>
</feature>
<feature type="compositionally biased region" description="Basic and acidic residues" evidence="1">
    <location>
        <begin position="744"/>
        <end position="754"/>
    </location>
</feature>
<evidence type="ECO:0000313" key="3">
    <source>
        <dbReference type="EMBL" id="KAI1895579.1"/>
    </source>
</evidence>
<feature type="region of interest" description="Disordered" evidence="1">
    <location>
        <begin position="670"/>
        <end position="847"/>
    </location>
</feature>
<dbReference type="CDD" id="cd00167">
    <property type="entry name" value="SANT"/>
    <property type="match status" value="1"/>
</dbReference>
<feature type="region of interest" description="Disordered" evidence="1">
    <location>
        <begin position="163"/>
        <end position="247"/>
    </location>
</feature>
<proteinExistence type="predicted"/>
<evidence type="ECO:0000256" key="1">
    <source>
        <dbReference type="SAM" id="MobiDB-lite"/>
    </source>
</evidence>
<feature type="region of interest" description="Disordered" evidence="1">
    <location>
        <begin position="1"/>
        <end position="88"/>
    </location>
</feature>
<dbReference type="PANTHER" id="PTHR16124:SF3">
    <property type="entry name" value="MIS18-BINDING PROTEIN 1"/>
    <property type="match status" value="1"/>
</dbReference>
<feature type="compositionally biased region" description="Polar residues" evidence="1">
    <location>
        <begin position="67"/>
        <end position="78"/>
    </location>
</feature>
<feature type="compositionally biased region" description="Basic residues" evidence="1">
    <location>
        <begin position="565"/>
        <end position="581"/>
    </location>
</feature>
<feature type="compositionally biased region" description="Polar residues" evidence="1">
    <location>
        <begin position="610"/>
        <end position="619"/>
    </location>
</feature>
<dbReference type="Gene3D" id="1.10.10.60">
    <property type="entry name" value="Homeodomain-like"/>
    <property type="match status" value="1"/>
</dbReference>
<feature type="compositionally biased region" description="Low complexity" evidence="1">
    <location>
        <begin position="674"/>
        <end position="684"/>
    </location>
</feature>
<accession>A0A8T3DDN2</accession>
<feature type="compositionally biased region" description="Acidic residues" evidence="1">
    <location>
        <begin position="1172"/>
        <end position="1184"/>
    </location>
</feature>
<dbReference type="AlphaFoldDB" id="A0A8T3DDN2"/>
<name>A0A8T3DDN2_9TELE</name>
<feature type="region of interest" description="Disordered" evidence="1">
    <location>
        <begin position="1124"/>
        <end position="1149"/>
    </location>
</feature>
<dbReference type="SUPFAM" id="SSF46689">
    <property type="entry name" value="Homeodomain-like"/>
    <property type="match status" value="1"/>
</dbReference>
<comment type="caution">
    <text evidence="3">The sequence shown here is derived from an EMBL/GenBank/DDBJ whole genome shotgun (WGS) entry which is preliminary data.</text>
</comment>
<evidence type="ECO:0000313" key="4">
    <source>
        <dbReference type="Proteomes" id="UP000829720"/>
    </source>
</evidence>
<sequence>MMYGTPRKTHRPDQEDRENQEPHHNSFEAEAVTLSASPIPGKFQKLLLSSSPRRHAQHNGLAVPGKNFNSAPRSSVSSHIKESFPAPSCIQSPSVLERAEQQLDKESSTKGIYEDCVFAMPEVPVKKFVAGTMRKDSTNSPAKVFALLKERVELQKRQQDLNHVTSTVDVNHRGHSYGTRRQRRLAMSGDEGEDRVSRDTDSSNGVSSSAATVTLSPPDVSSCTGLEEATYGQGTPDHGEALPEQEPLPGLADDILLQCSPRITIPKKRPAVFQHRNRAGLKSLGEEQAPKEKGIRLSQWQIKIQNSKLFVDGVRMDNNMQWHSNLIAERIESNILKTVSGSIYILVGKMSPDHDSSLPGWFLKKYLFGFPEKWKDYLESYLSQLKSADSEMKGSEKKSTKSKLSQKQTPHRVRAKDQFSKTSKSKTPKTPSGPEASLSASSTKVSRSGRLIKPPLEYWKGGRVILDSDMNITIHEDYSSTPICHKSFYEMETNGLSQNTTKAMLKGSSSKHKDEGVRASSGSEEEASAPWRKVKQHSRPNKRAAREECLHSANYAGQDTERTLKSTKRSKSRNRGQKSHRLASLSNTKQGLRPQTKSQSSTDSSEKEQASINRRITSGGSEGEQIRPSKGYALKAQSQHQRKKWTKSMTPSSTAYGIDLEIDTLNDAPKTLRSSSRSKQAVSSPPAGTQVKQNERHNLESESDIDSSFLPSTSDLASNDHRGHEELTGQSKSNDSYQNSPEKSTSEHTEEHAQEFNNSSSLLDPPGVFSTSSKRGRHKQRSVKPKTGTCAPNTGLSCHDQTRPNEVVSSESDGQGRTGDRQRRMKKVPPIPGQTFHGGGKEILESNNTVLRTSERIRQRRVISRMSESELSDPILSPEDYGTNLSRKTVNLPFGKKDKTVRPSSDRKQKMKSDTKRKKKEERIRSKKEEKHLEEDDDWTECELAKLHEAVSSLPKHRSGFWVNVAMAVGTRSAEECQEQHSQQQSALLKAKAQKKKSRPQKEEPVQEKPWITAKAGTLKRKQQMRNFLDHMPKDDHDDVFSASPLQNKRVKLPTFSTNGEDCVFQHLQENPKTPNSSMFPSVKTPSCLHISPGMLGSVNRNNNDKYVYQLQKKMGKGWANVRGQERGPEKLKYTPMSSIKPTKRRPDAENESFVVWKMFSDKDPIPLPSDESGEEDYYFMDDD</sequence>
<dbReference type="Proteomes" id="UP000829720">
    <property type="component" value="Unassembled WGS sequence"/>
</dbReference>
<feature type="compositionally biased region" description="Polar residues" evidence="1">
    <location>
        <begin position="202"/>
        <end position="224"/>
    </location>
</feature>
<feature type="domain" description="SANTA" evidence="2">
    <location>
        <begin position="295"/>
        <end position="377"/>
    </location>
</feature>
<feature type="compositionally biased region" description="Basic and acidic residues" evidence="1">
    <location>
        <begin position="718"/>
        <end position="727"/>
    </location>
</feature>
<feature type="compositionally biased region" description="Basic residues" evidence="1">
    <location>
        <begin position="774"/>
        <end position="784"/>
    </location>
</feature>
<dbReference type="EMBL" id="JAERUA010000009">
    <property type="protein sequence ID" value="KAI1895579.1"/>
    <property type="molecule type" value="Genomic_DNA"/>
</dbReference>
<dbReference type="InterPro" id="IPR015216">
    <property type="entry name" value="SANTA"/>
</dbReference>
<gene>
    <name evidence="3" type="ORF">AGOR_G00107690</name>
</gene>
<dbReference type="InterPro" id="IPR001005">
    <property type="entry name" value="SANT/Myb"/>
</dbReference>
<reference evidence="3" key="1">
    <citation type="submission" date="2021-01" db="EMBL/GenBank/DDBJ databases">
        <authorList>
            <person name="Zahm M."/>
            <person name="Roques C."/>
            <person name="Cabau C."/>
            <person name="Klopp C."/>
            <person name="Donnadieu C."/>
            <person name="Jouanno E."/>
            <person name="Lampietro C."/>
            <person name="Louis A."/>
            <person name="Herpin A."/>
            <person name="Echchiki A."/>
            <person name="Berthelot C."/>
            <person name="Parey E."/>
            <person name="Roest-Crollius H."/>
            <person name="Braasch I."/>
            <person name="Postlethwait J."/>
            <person name="Bobe J."/>
            <person name="Montfort J."/>
            <person name="Bouchez O."/>
            <person name="Begum T."/>
            <person name="Mejri S."/>
            <person name="Adams A."/>
            <person name="Chen W.-J."/>
            <person name="Guiguen Y."/>
        </authorList>
    </citation>
    <scope>NUCLEOTIDE SEQUENCE</scope>
    <source>
        <tissue evidence="3">Blood</tissue>
    </source>
</reference>
<organism evidence="3 4">
    <name type="scientific">Albula goreensis</name>
    <dbReference type="NCBI Taxonomy" id="1534307"/>
    <lineage>
        <taxon>Eukaryota</taxon>
        <taxon>Metazoa</taxon>
        <taxon>Chordata</taxon>
        <taxon>Craniata</taxon>
        <taxon>Vertebrata</taxon>
        <taxon>Euteleostomi</taxon>
        <taxon>Actinopterygii</taxon>
        <taxon>Neopterygii</taxon>
        <taxon>Teleostei</taxon>
        <taxon>Albuliformes</taxon>
        <taxon>Albulidae</taxon>
        <taxon>Albula</taxon>
    </lineage>
</organism>